<dbReference type="EMBL" id="OX336137">
    <property type="protein sequence ID" value="CAI2719540.1"/>
    <property type="molecule type" value="Genomic_DNA"/>
</dbReference>
<dbReference type="Pfam" id="PF00171">
    <property type="entry name" value="Aldedh"/>
    <property type="match status" value="1"/>
</dbReference>
<evidence type="ECO:0000256" key="5">
    <source>
        <dbReference type="PROSITE-ProRule" id="PRU10007"/>
    </source>
</evidence>
<dbReference type="PANTHER" id="PTHR43521:SF1">
    <property type="entry name" value="ALPHA-AMINOADIPIC SEMIALDEHYDE DEHYDROGENASE"/>
    <property type="match status" value="1"/>
</dbReference>
<evidence type="ECO:0000313" key="8">
    <source>
        <dbReference type="EMBL" id="CAI2719540.1"/>
    </source>
</evidence>
<keyword evidence="2 6" id="KW-0560">Oxidoreductase</keyword>
<dbReference type="PROSITE" id="PS00687">
    <property type="entry name" value="ALDEHYDE_DEHYDR_GLU"/>
    <property type="match status" value="1"/>
</dbReference>
<organism evidence="8 9">
    <name type="scientific">Nitrospina watsonii</name>
    <dbReference type="NCBI Taxonomy" id="1323948"/>
    <lineage>
        <taxon>Bacteria</taxon>
        <taxon>Pseudomonadati</taxon>
        <taxon>Nitrospinota/Tectimicrobiota group</taxon>
        <taxon>Nitrospinota</taxon>
        <taxon>Nitrospinia</taxon>
        <taxon>Nitrospinales</taxon>
        <taxon>Nitrospinaceae</taxon>
        <taxon>Nitrospina</taxon>
    </lineage>
</organism>
<sequence length="495" mass="53827">MTKEYKNYINGKWVASSSGEIFENTNPANCNEVLGRFQKSNKKDVDKAVAAAHKAKKMWRDTPAPKRGEIMYKVAELLVKNKEALAQDMTKEMGKVIAETRGDVQEAIDLTYFAAGEGRRLVGETVPSELKNKFAMSVRMPLGVVACITPWNFPIAIPSWKLIPALICGNTAVIKPAEDTPLTVVNFMNIFEKAGLPSGVVNMVTGYGPDAGAPLVEHEKVDMVSFTGSTQTGAGIASTCAQRMKQYSLEMGGKNAIIIMDDANLDLALEGVMFGGFGTTGQRCTACSRVVIHKKVAKKFTDMLVERAKKLKLGNGLDEKVDMGPLINDKAREKVHRYVEIGKKEGAKLLTGGNYANGKALKNGWFYQPTVFAGVETKMRIAQEEIFGPVVSVLACNGFEEAVDIVNDSTYGLSSAIYTQDVNRAFKAIEMLETGLTYVNASTIGAEIQLPFGGTKGTGNGHREVGIAALETFSEWKSVFIDYSGKMQKAQIDHD</sequence>
<dbReference type="InterPro" id="IPR016163">
    <property type="entry name" value="Ald_DH_C"/>
</dbReference>
<dbReference type="Gene3D" id="3.40.309.10">
    <property type="entry name" value="Aldehyde Dehydrogenase, Chain A, domain 2"/>
    <property type="match status" value="1"/>
</dbReference>
<dbReference type="EC" id="1.2.1.3" evidence="4"/>
<keyword evidence="9" id="KW-1185">Reference proteome</keyword>
<reference evidence="8 9" key="1">
    <citation type="submission" date="2022-09" db="EMBL/GenBank/DDBJ databases">
        <authorList>
            <person name="Kop L."/>
        </authorList>
    </citation>
    <scope>NUCLEOTIDE SEQUENCE [LARGE SCALE GENOMIC DNA]</scope>
    <source>
        <strain evidence="8 9">347</strain>
    </source>
</reference>
<evidence type="ECO:0000259" key="7">
    <source>
        <dbReference type="Pfam" id="PF00171"/>
    </source>
</evidence>
<evidence type="ECO:0000256" key="4">
    <source>
        <dbReference type="ARBA" id="ARBA00024226"/>
    </source>
</evidence>
<name>A0ABN8W0L0_9BACT</name>
<evidence type="ECO:0000256" key="2">
    <source>
        <dbReference type="ARBA" id="ARBA00023002"/>
    </source>
</evidence>
<accession>A0ABN8W0L0</accession>
<dbReference type="Proteomes" id="UP001157733">
    <property type="component" value="Chromosome"/>
</dbReference>
<dbReference type="PROSITE" id="PS00070">
    <property type="entry name" value="ALDEHYDE_DEHYDR_CYS"/>
    <property type="match status" value="1"/>
</dbReference>
<evidence type="ECO:0000313" key="9">
    <source>
        <dbReference type="Proteomes" id="UP001157733"/>
    </source>
</evidence>
<keyword evidence="3" id="KW-0520">NAD</keyword>
<feature type="domain" description="Aldehyde dehydrogenase" evidence="7">
    <location>
        <begin position="13"/>
        <end position="479"/>
    </location>
</feature>
<dbReference type="InterPro" id="IPR016161">
    <property type="entry name" value="Ald_DH/histidinol_DH"/>
</dbReference>
<dbReference type="RefSeq" id="WP_282012367.1">
    <property type="nucleotide sequence ID" value="NZ_OX336137.1"/>
</dbReference>
<proteinExistence type="inferred from homology"/>
<comment type="subunit">
    <text evidence="1">Homotetramer.</text>
</comment>
<evidence type="ECO:0000256" key="1">
    <source>
        <dbReference type="ARBA" id="ARBA00011881"/>
    </source>
</evidence>
<evidence type="ECO:0000256" key="3">
    <source>
        <dbReference type="ARBA" id="ARBA00023027"/>
    </source>
</evidence>
<protein>
    <recommendedName>
        <fullName evidence="4">aldehyde dehydrogenase (NAD(+))</fullName>
        <ecNumber evidence="4">1.2.1.3</ecNumber>
    </recommendedName>
</protein>
<gene>
    <name evidence="8" type="primary">aldHT</name>
    <name evidence="8" type="ORF">NSPWAT_2684</name>
</gene>
<dbReference type="CDD" id="cd07131">
    <property type="entry name" value="ALDH_AldH-CAJ73105"/>
    <property type="match status" value="1"/>
</dbReference>
<dbReference type="InterPro" id="IPR016162">
    <property type="entry name" value="Ald_DH_N"/>
</dbReference>
<evidence type="ECO:0000256" key="6">
    <source>
        <dbReference type="RuleBase" id="RU003345"/>
    </source>
</evidence>
<feature type="active site" evidence="5">
    <location>
        <position position="250"/>
    </location>
</feature>
<dbReference type="InterPro" id="IPR044638">
    <property type="entry name" value="ALDH7A1-like"/>
</dbReference>
<dbReference type="Gene3D" id="3.40.605.10">
    <property type="entry name" value="Aldehyde Dehydrogenase, Chain A, domain 1"/>
    <property type="match status" value="1"/>
</dbReference>
<comment type="similarity">
    <text evidence="6">Belongs to the aldehyde dehydrogenase family.</text>
</comment>
<dbReference type="InterPro" id="IPR016160">
    <property type="entry name" value="Ald_DH_CS_CYS"/>
</dbReference>
<dbReference type="InterPro" id="IPR029510">
    <property type="entry name" value="Ald_DH_CS_GLU"/>
</dbReference>
<dbReference type="PANTHER" id="PTHR43521">
    <property type="entry name" value="ALPHA-AMINOADIPIC SEMIALDEHYDE DEHYDROGENASE"/>
    <property type="match status" value="1"/>
</dbReference>
<dbReference type="SUPFAM" id="SSF53720">
    <property type="entry name" value="ALDH-like"/>
    <property type="match status" value="1"/>
</dbReference>
<dbReference type="InterPro" id="IPR015590">
    <property type="entry name" value="Aldehyde_DH_dom"/>
</dbReference>
<dbReference type="GO" id="GO:0004030">
    <property type="term" value="F:aldehyde dehydrogenase [NAD(P)+] activity"/>
    <property type="evidence" value="ECO:0007669"/>
    <property type="project" value="UniProtKB-EC"/>
</dbReference>